<reference evidence="1" key="1">
    <citation type="submission" date="2020-03" db="EMBL/GenBank/DDBJ databases">
        <title>The deep terrestrial virosphere.</title>
        <authorList>
            <person name="Holmfeldt K."/>
            <person name="Nilsson E."/>
            <person name="Simone D."/>
            <person name="Lopez-Fernandez M."/>
            <person name="Wu X."/>
            <person name="de Brujin I."/>
            <person name="Lundin D."/>
            <person name="Andersson A."/>
            <person name="Bertilsson S."/>
            <person name="Dopson M."/>
        </authorList>
    </citation>
    <scope>NUCLEOTIDE SEQUENCE</scope>
    <source>
        <strain evidence="1">MM171B02101</strain>
    </source>
</reference>
<accession>A0A6M3MA51</accession>
<sequence>MADLGPVSQAILDYIEERPYYIEIFRMINHVRKATGESHSTKYYRTQLTALALEDRIEGRVQRSGDKIAIKWRRLPEKESEKLSLE</sequence>
<proteinExistence type="predicted"/>
<evidence type="ECO:0000313" key="1">
    <source>
        <dbReference type="EMBL" id="QJB01712.1"/>
    </source>
</evidence>
<dbReference type="EMBL" id="MT143727">
    <property type="protein sequence ID" value="QJB01712.1"/>
    <property type="molecule type" value="Genomic_DNA"/>
</dbReference>
<name>A0A6M3MA51_9ZZZZ</name>
<organism evidence="1">
    <name type="scientific">viral metagenome</name>
    <dbReference type="NCBI Taxonomy" id="1070528"/>
    <lineage>
        <taxon>unclassified sequences</taxon>
        <taxon>metagenomes</taxon>
        <taxon>organismal metagenomes</taxon>
    </lineage>
</organism>
<gene>
    <name evidence="1" type="ORF">MM171B02101_0005</name>
</gene>
<dbReference type="AlphaFoldDB" id="A0A6M3MA51"/>
<protein>
    <submittedName>
        <fullName evidence="1">Uncharacterized protein</fullName>
    </submittedName>
</protein>